<sequence>GMAVALVASLIMLQATYFGCTVNPGPTHAILSCDTYPAMIPGIAVALQGLNRNTNLMTTAFARTAGGPGTKTILYEAAALALAAVPSGIALMEGVQSAVGVETAHCSGLEARFLAQVTHAAEGLTRVEADSIVKSLTSKYGDDQKTKPIGKPFDQLYDLQKIKPLPEWQSLYEEVCQEFKQEYGLTL</sequence>
<proteinExistence type="predicted"/>
<evidence type="ECO:0008006" key="2">
    <source>
        <dbReference type="Google" id="ProtNLM"/>
    </source>
</evidence>
<feature type="non-terminal residue" evidence="1">
    <location>
        <position position="1"/>
    </location>
</feature>
<dbReference type="GO" id="GO:0008168">
    <property type="term" value="F:methyltransferase activity"/>
    <property type="evidence" value="ECO:0007669"/>
    <property type="project" value="InterPro"/>
</dbReference>
<dbReference type="SUPFAM" id="SSF75098">
    <property type="entry name" value="Monomethylamine methyltransferase MtmB"/>
    <property type="match status" value="1"/>
</dbReference>
<evidence type="ECO:0000313" key="1">
    <source>
        <dbReference type="EMBL" id="GAH18245.1"/>
    </source>
</evidence>
<accession>X1ED00</accession>
<dbReference type="GO" id="GO:0032259">
    <property type="term" value="P:methylation"/>
    <property type="evidence" value="ECO:0007669"/>
    <property type="project" value="InterPro"/>
</dbReference>
<reference evidence="1" key="1">
    <citation type="journal article" date="2014" name="Front. Microbiol.">
        <title>High frequency of phylogenetically diverse reductive dehalogenase-homologous genes in deep subseafloor sedimentary metagenomes.</title>
        <authorList>
            <person name="Kawai M."/>
            <person name="Futagami T."/>
            <person name="Toyoda A."/>
            <person name="Takaki Y."/>
            <person name="Nishi S."/>
            <person name="Hori S."/>
            <person name="Arai W."/>
            <person name="Tsubouchi T."/>
            <person name="Morono Y."/>
            <person name="Uchiyama I."/>
            <person name="Ito T."/>
            <person name="Fujiyama A."/>
            <person name="Inagaki F."/>
            <person name="Takami H."/>
        </authorList>
    </citation>
    <scope>NUCLEOTIDE SEQUENCE</scope>
    <source>
        <strain evidence="1">Expedition CK06-06</strain>
    </source>
</reference>
<comment type="caution">
    <text evidence="1">The sequence shown here is derived from an EMBL/GenBank/DDBJ whole genome shotgun (WGS) entry which is preliminary data.</text>
</comment>
<gene>
    <name evidence="1" type="ORF">S01H4_55410</name>
</gene>
<dbReference type="EMBL" id="BART01031979">
    <property type="protein sequence ID" value="GAH18245.1"/>
    <property type="molecule type" value="Genomic_DNA"/>
</dbReference>
<organism evidence="1">
    <name type="scientific">marine sediment metagenome</name>
    <dbReference type="NCBI Taxonomy" id="412755"/>
    <lineage>
        <taxon>unclassified sequences</taxon>
        <taxon>metagenomes</taxon>
        <taxon>ecological metagenomes</taxon>
    </lineage>
</organism>
<protein>
    <recommendedName>
        <fullName evidence="2">Monomethylamine:corrinoid methyltransferase</fullName>
    </recommendedName>
</protein>
<dbReference type="Pfam" id="PF05369">
    <property type="entry name" value="MtmB"/>
    <property type="match status" value="1"/>
</dbReference>
<dbReference type="Gene3D" id="3.20.20.460">
    <property type="entry name" value="Monomethylamine methyltransferase MtmB"/>
    <property type="match status" value="1"/>
</dbReference>
<dbReference type="InterPro" id="IPR036655">
    <property type="entry name" value="MtmB_sf"/>
</dbReference>
<dbReference type="InterPro" id="IPR008031">
    <property type="entry name" value="MtmB_MeTrfase"/>
</dbReference>
<name>X1ED00_9ZZZZ</name>
<dbReference type="AlphaFoldDB" id="X1ED00"/>